<feature type="compositionally biased region" description="Polar residues" evidence="4">
    <location>
        <begin position="347"/>
        <end position="380"/>
    </location>
</feature>
<organism evidence="5 6">
    <name type="scientific">Eleginops maclovinus</name>
    <name type="common">Patagonian blennie</name>
    <name type="synonym">Eleginus maclovinus</name>
    <dbReference type="NCBI Taxonomy" id="56733"/>
    <lineage>
        <taxon>Eukaryota</taxon>
        <taxon>Metazoa</taxon>
        <taxon>Chordata</taxon>
        <taxon>Craniata</taxon>
        <taxon>Vertebrata</taxon>
        <taxon>Euteleostomi</taxon>
        <taxon>Actinopterygii</taxon>
        <taxon>Neopterygii</taxon>
        <taxon>Teleostei</taxon>
        <taxon>Neoteleostei</taxon>
        <taxon>Acanthomorphata</taxon>
        <taxon>Eupercaria</taxon>
        <taxon>Perciformes</taxon>
        <taxon>Notothenioidei</taxon>
        <taxon>Eleginopidae</taxon>
        <taxon>Eleginops</taxon>
    </lineage>
</organism>
<feature type="compositionally biased region" description="Acidic residues" evidence="4">
    <location>
        <begin position="1180"/>
        <end position="1193"/>
    </location>
</feature>
<feature type="compositionally biased region" description="Basic and acidic residues" evidence="4">
    <location>
        <begin position="256"/>
        <end position="287"/>
    </location>
</feature>
<dbReference type="InterPro" id="IPR024146">
    <property type="entry name" value="Claspin"/>
</dbReference>
<feature type="compositionally biased region" description="Acidic residues" evidence="4">
    <location>
        <begin position="1138"/>
        <end position="1151"/>
    </location>
</feature>
<feature type="region of interest" description="Disordered" evidence="4">
    <location>
        <begin position="1"/>
        <end position="287"/>
    </location>
</feature>
<dbReference type="EMBL" id="JAUZQC010000018">
    <property type="protein sequence ID" value="KAK5854822.1"/>
    <property type="molecule type" value="Genomic_DNA"/>
</dbReference>
<feature type="region of interest" description="Disordered" evidence="4">
    <location>
        <begin position="329"/>
        <end position="471"/>
    </location>
</feature>
<feature type="compositionally biased region" description="Basic and acidic residues" evidence="4">
    <location>
        <begin position="146"/>
        <end position="162"/>
    </location>
</feature>
<feature type="compositionally biased region" description="Basic and acidic residues" evidence="4">
    <location>
        <begin position="1105"/>
        <end position="1116"/>
    </location>
</feature>
<feature type="compositionally biased region" description="Acidic residues" evidence="4">
    <location>
        <begin position="606"/>
        <end position="648"/>
    </location>
</feature>
<gene>
    <name evidence="5" type="ORF">PBY51_004980</name>
</gene>
<keyword evidence="6" id="KW-1185">Reference proteome</keyword>
<accession>A0AAN7X4L5</accession>
<feature type="compositionally biased region" description="Basic and acidic residues" evidence="4">
    <location>
        <begin position="103"/>
        <end position="114"/>
    </location>
</feature>
<feature type="region of interest" description="Disordered" evidence="4">
    <location>
        <begin position="907"/>
        <end position="1075"/>
    </location>
</feature>
<dbReference type="GO" id="GO:0007095">
    <property type="term" value="P:mitotic G2 DNA damage checkpoint signaling"/>
    <property type="evidence" value="ECO:0007669"/>
    <property type="project" value="TreeGrafter"/>
</dbReference>
<feature type="region of interest" description="Disordered" evidence="4">
    <location>
        <begin position="1105"/>
        <end position="1242"/>
    </location>
</feature>
<feature type="compositionally biased region" description="Polar residues" evidence="4">
    <location>
        <begin position="1219"/>
        <end position="1242"/>
    </location>
</feature>
<feature type="compositionally biased region" description="Acidic residues" evidence="4">
    <location>
        <begin position="1049"/>
        <end position="1075"/>
    </location>
</feature>
<feature type="region of interest" description="Disordered" evidence="4">
    <location>
        <begin position="1276"/>
        <end position="1332"/>
    </location>
</feature>
<feature type="compositionally biased region" description="Basic and acidic residues" evidence="4">
    <location>
        <begin position="538"/>
        <end position="552"/>
    </location>
</feature>
<dbReference type="PANTHER" id="PTHR14396:SF10">
    <property type="entry name" value="CLASPIN"/>
    <property type="match status" value="1"/>
</dbReference>
<feature type="compositionally biased region" description="Acidic residues" evidence="4">
    <location>
        <begin position="216"/>
        <end position="226"/>
    </location>
</feature>
<dbReference type="GO" id="GO:0033314">
    <property type="term" value="P:mitotic DNA replication checkpoint signaling"/>
    <property type="evidence" value="ECO:0007669"/>
    <property type="project" value="TreeGrafter"/>
</dbReference>
<feature type="compositionally biased region" description="Basic and acidic residues" evidence="4">
    <location>
        <begin position="589"/>
        <end position="605"/>
    </location>
</feature>
<dbReference type="PANTHER" id="PTHR14396">
    <property type="entry name" value="CLASPIN"/>
    <property type="match status" value="1"/>
</dbReference>
<evidence type="ECO:0000256" key="2">
    <source>
        <dbReference type="ARBA" id="ARBA00022553"/>
    </source>
</evidence>
<keyword evidence="3" id="KW-0539">Nucleus</keyword>
<feature type="compositionally biased region" description="Low complexity" evidence="4">
    <location>
        <begin position="770"/>
        <end position="784"/>
    </location>
</feature>
<keyword evidence="2" id="KW-0597">Phosphoprotein</keyword>
<feature type="compositionally biased region" description="Basic and acidic residues" evidence="4">
    <location>
        <begin position="175"/>
        <end position="188"/>
    </location>
</feature>
<feature type="compositionally biased region" description="Acidic residues" evidence="4">
    <location>
        <begin position="986"/>
        <end position="1017"/>
    </location>
</feature>
<protein>
    <recommendedName>
        <fullName evidence="7">Claspin</fullName>
    </recommendedName>
</protein>
<evidence type="ECO:0000256" key="3">
    <source>
        <dbReference type="ARBA" id="ARBA00023242"/>
    </source>
</evidence>
<name>A0AAN7X4L5_ELEMC</name>
<feature type="compositionally biased region" description="Acidic residues" evidence="4">
    <location>
        <begin position="245"/>
        <end position="255"/>
    </location>
</feature>
<feature type="compositionally biased region" description="Basic and acidic residues" evidence="4">
    <location>
        <begin position="1153"/>
        <end position="1179"/>
    </location>
</feature>
<dbReference type="Proteomes" id="UP001346869">
    <property type="component" value="Unassembled WGS sequence"/>
</dbReference>
<feature type="region of interest" description="Disordered" evidence="4">
    <location>
        <begin position="523"/>
        <end position="718"/>
    </location>
</feature>
<evidence type="ECO:0000256" key="1">
    <source>
        <dbReference type="ARBA" id="ARBA00004123"/>
    </source>
</evidence>
<reference evidence="5 6" key="2">
    <citation type="journal article" date="2023" name="Mol. Biol. Evol.">
        <title>Genomics of Secondarily Temperate Adaptation in the Only Non-Antarctic Icefish.</title>
        <authorList>
            <person name="Rivera-Colon A.G."/>
            <person name="Rayamajhi N."/>
            <person name="Minhas B.F."/>
            <person name="Madrigal G."/>
            <person name="Bilyk K.T."/>
            <person name="Yoon V."/>
            <person name="Hune M."/>
            <person name="Gregory S."/>
            <person name="Cheng C.H.C."/>
            <person name="Catchen J.M."/>
        </authorList>
    </citation>
    <scope>NUCLEOTIDE SEQUENCE [LARGE SCALE GENOMIC DNA]</scope>
    <source>
        <strain evidence="5">JMC-PN-2008</strain>
    </source>
</reference>
<evidence type="ECO:0000256" key="4">
    <source>
        <dbReference type="SAM" id="MobiDB-lite"/>
    </source>
</evidence>
<feature type="compositionally biased region" description="Polar residues" evidence="4">
    <location>
        <begin position="942"/>
        <end position="955"/>
    </location>
</feature>
<dbReference type="GO" id="GO:0005634">
    <property type="term" value="C:nucleus"/>
    <property type="evidence" value="ECO:0007669"/>
    <property type="project" value="UniProtKB-SubCell"/>
</dbReference>
<feature type="compositionally biased region" description="Basic and acidic residues" evidence="4">
    <location>
        <begin position="973"/>
        <end position="985"/>
    </location>
</feature>
<feature type="compositionally biased region" description="Basic residues" evidence="4">
    <location>
        <begin position="163"/>
        <end position="174"/>
    </location>
</feature>
<proteinExistence type="predicted"/>
<feature type="region of interest" description="Disordered" evidence="4">
    <location>
        <begin position="770"/>
        <end position="822"/>
    </location>
</feature>
<comment type="caution">
    <text evidence="5">The sequence shown here is derived from an EMBL/GenBank/DDBJ whole genome shotgun (WGS) entry which is preliminary data.</text>
</comment>
<feature type="compositionally biased region" description="Basic and acidic residues" evidence="4">
    <location>
        <begin position="403"/>
        <end position="418"/>
    </location>
</feature>
<feature type="compositionally biased region" description="Acidic residues" evidence="4">
    <location>
        <begin position="963"/>
        <end position="972"/>
    </location>
</feature>
<evidence type="ECO:0000313" key="6">
    <source>
        <dbReference type="Proteomes" id="UP001346869"/>
    </source>
</evidence>
<reference evidence="5 6" key="1">
    <citation type="journal article" date="2023" name="Genes (Basel)">
        <title>Chromosome-Level Genome Assembly and Circadian Gene Repertoire of the Patagonia Blennie Eleginops maclovinus-The Closest Ancestral Proxy of Antarctic Cryonotothenioids.</title>
        <authorList>
            <person name="Cheng C.C."/>
            <person name="Rivera-Colon A.G."/>
            <person name="Minhas B.F."/>
            <person name="Wilson L."/>
            <person name="Rayamajhi N."/>
            <person name="Vargas-Chacoff L."/>
            <person name="Catchen J.M."/>
        </authorList>
    </citation>
    <scope>NUCLEOTIDE SEQUENCE [LARGE SCALE GENOMIC DNA]</scope>
    <source>
        <strain evidence="5">JMC-PN-2008</strain>
    </source>
</reference>
<evidence type="ECO:0000313" key="5">
    <source>
        <dbReference type="EMBL" id="KAK5854822.1"/>
    </source>
</evidence>
<sequence>MSLAVSQQAEVLPAVVPTAPDSDSDSGMGSPEEEMVMEAANKRVELPDSEDDEDITVHRKPHRNAIRDSESEEEEAAGDNSVNMAEALVLSASSGEEMETEDAETKGERKEKGAQKSKRIVRAPIDSEDSESEQEKSGEMQEQQQEEVRKKAKSMKELNKREKSQRHREKKEKRSKAVEKLKKKERFSEINQNTPLPRGLNDSGCQLGDTDLFDTGLDDDEEEESLEAIRAAVKQKMKNQKDPLLDDEEEEDEEEDTKKPQRVERKAARASKEAMKHLHSESQRLVRESTLGLPYHIPEPKTIDQFFKKRARPEGPAMRLLKSTKYSAMMLETPSAPPPPPIIPATEQDSPPSLDMSSTQIQSIPHPAATSSPQQESLSQARDAAPSLDPDQDSGPMLYLSESLHESEGTDAQRRASDAGEASPAEQSQNAVMSDAPQKEPVSGAVVEPLGAQCPEPAVKEPSAQQPTKPKKDRFAFLKKFGLNPPPVAKLCPDDGAFVQLEPPQLNSGVEALKKRYLRHVKAPVRPQGERTMQLSIVRKDSTPSGQEELHTESVTVTVKEGAEEPPTTKPGVKLMTLKQRLQLAMAQRRQEERERKAELNRLDNEDCGEEEEEEEDMTDSEAEENVDDLLGGDDGEEEEKEHEDDEGSVARSIRSLSPVALNGPSPVPDMNRDVTLLLFPGNSCSRTGDGVRRSGPFGQNSNSNKMEDDDSLSLVKDNSHNSSFELAGSMITSYQPVSYQRSAGKSLSNSSIFRSPSPCLFRPSFLGSASKSSGKLSEPSLSLPVEDSLDMYAPPSPGADSGPHDRAASGPGLGGDSQGRFSLEEDTHSQLLDADGFLNVGPRPGAPRSHKRQLILDSLDENAMDANMGELLGMCSGVFATANSGSRRAEGLGATQEGELLQMCSGAFPPTQAGEDKKGSDQDEESDNTMDQLLGLCSGKFPSQGSAHTASPAQDSKRKPDEEEEEEEEDCEFRLLSDVESHSEQEDDDEDGAAEKEEGDGEEVGEEDDDVEEEEMQGVFAPHRVKKKKKMHMTDYLEAEAELSGSDMDSDDEDGDEGSEYEEEELLEDLPSDEELQDQVNKIHMKQIMDDDKRQLRLYQERYLADGDLHSDGPGRARQFRWKNMDNGFNMDMTGGEGEEGEQDEDEVDPAEIQRRKDRLEREQWLREQSEQKAKKEEDLDADDEKIGEEDSQFMKLAKKVTAKTLQRKDPTAAPQPSKKTTSALNPFQRPSQPSQVKRGSLLSRPQSVLQKLACISDGNPLAPRNSRGFLFQTLSPEKDKSTLNAPNKQVMKKRGPVESVTPAAKRPCRENRPAAQTKGPQRSIFSYLDH</sequence>
<evidence type="ECO:0008006" key="7">
    <source>
        <dbReference type="Google" id="ProtNLM"/>
    </source>
</evidence>
<comment type="subcellular location">
    <subcellularLocation>
        <location evidence="1">Nucleus</location>
    </subcellularLocation>
</comment>
<dbReference type="GO" id="GO:0010997">
    <property type="term" value="F:anaphase-promoting complex binding"/>
    <property type="evidence" value="ECO:0007669"/>
    <property type="project" value="TreeGrafter"/>
</dbReference>